<protein>
    <submittedName>
        <fullName evidence="2">F-box domain-containing protein</fullName>
    </submittedName>
</protein>
<sequence>MPYPLEKLQYGLRRRLRELTTPAEAYAIQIAAPSYSGFQPIQKCQLFEKSEFCVDEQNRLVITADAIVELQHDRLFTVINNLVCINLTPIHRNTILAHFRLEPKHVTFRDCNVDTAFIQAFIVSLKKGVTHLTIGSCNITVENATKLIRAASFKSLQVFYLNALSSMKIWIETFRKVKCTSLTKFDVYVSDPWVFDFDLNTFLKFFRNQSSEFELLFHLCDQNAYNAAEKLFKPLLKKHLDTVDFHHFGLVASARLEANEKRVVLKYSLQTRFYWLKAKKQDLQIGGHLPPPRPTLDVSLLCNALIQMFRSVFT</sequence>
<accession>A0A7E4UQL5</accession>
<organism evidence="1 2">
    <name type="scientific">Panagrellus redivivus</name>
    <name type="common">Microworm</name>
    <dbReference type="NCBI Taxonomy" id="6233"/>
    <lineage>
        <taxon>Eukaryota</taxon>
        <taxon>Metazoa</taxon>
        <taxon>Ecdysozoa</taxon>
        <taxon>Nematoda</taxon>
        <taxon>Chromadorea</taxon>
        <taxon>Rhabditida</taxon>
        <taxon>Tylenchina</taxon>
        <taxon>Panagrolaimomorpha</taxon>
        <taxon>Panagrolaimoidea</taxon>
        <taxon>Panagrolaimidae</taxon>
        <taxon>Panagrellus</taxon>
    </lineage>
</organism>
<reference evidence="1" key="1">
    <citation type="journal article" date="2013" name="Genetics">
        <title>The draft genome and transcriptome of Panagrellus redivivus are shaped by the harsh demands of a free-living lifestyle.</title>
        <authorList>
            <person name="Srinivasan J."/>
            <person name="Dillman A.R."/>
            <person name="Macchietto M.G."/>
            <person name="Heikkinen L."/>
            <person name="Lakso M."/>
            <person name="Fracchia K.M."/>
            <person name="Antoshechkin I."/>
            <person name="Mortazavi A."/>
            <person name="Wong G."/>
            <person name="Sternberg P.W."/>
        </authorList>
    </citation>
    <scope>NUCLEOTIDE SEQUENCE [LARGE SCALE GENOMIC DNA]</scope>
    <source>
        <strain evidence="1">MT8872</strain>
    </source>
</reference>
<reference evidence="2" key="2">
    <citation type="submission" date="2020-10" db="UniProtKB">
        <authorList>
            <consortium name="WormBaseParasite"/>
        </authorList>
    </citation>
    <scope>IDENTIFICATION</scope>
</reference>
<keyword evidence="1" id="KW-1185">Reference proteome</keyword>
<evidence type="ECO:0000313" key="2">
    <source>
        <dbReference type="WBParaSite" id="Pan_g11542.t1"/>
    </source>
</evidence>
<evidence type="ECO:0000313" key="1">
    <source>
        <dbReference type="Proteomes" id="UP000492821"/>
    </source>
</evidence>
<dbReference type="WBParaSite" id="Pan_g11542.t1">
    <property type="protein sequence ID" value="Pan_g11542.t1"/>
    <property type="gene ID" value="Pan_g11542"/>
</dbReference>
<name>A0A7E4UQL5_PANRE</name>
<dbReference type="Proteomes" id="UP000492821">
    <property type="component" value="Unassembled WGS sequence"/>
</dbReference>
<proteinExistence type="predicted"/>
<dbReference type="AlphaFoldDB" id="A0A7E4UQL5"/>